<evidence type="ECO:0000313" key="3">
    <source>
        <dbReference type="Proteomes" id="UP000467249"/>
    </source>
</evidence>
<dbReference type="EMBL" id="AP022620">
    <property type="protein sequence ID" value="BBZ77800.1"/>
    <property type="molecule type" value="Genomic_DNA"/>
</dbReference>
<name>A0A6N4W745_9MYCO</name>
<evidence type="ECO:0000313" key="2">
    <source>
        <dbReference type="EMBL" id="BBZ77800.1"/>
    </source>
</evidence>
<gene>
    <name evidence="2" type="ORF">MANY_31370</name>
</gene>
<keyword evidence="3" id="KW-1185">Reference proteome</keyword>
<organism evidence="2 3">
    <name type="scientific">Mycolicibacterium anyangense</name>
    <dbReference type="NCBI Taxonomy" id="1431246"/>
    <lineage>
        <taxon>Bacteria</taxon>
        <taxon>Bacillati</taxon>
        <taxon>Actinomycetota</taxon>
        <taxon>Actinomycetes</taxon>
        <taxon>Mycobacteriales</taxon>
        <taxon>Mycobacteriaceae</taxon>
        <taxon>Mycolicibacterium</taxon>
    </lineage>
</organism>
<feature type="domain" description="Glyoxalase-like" evidence="1">
    <location>
        <begin position="13"/>
        <end position="55"/>
    </location>
</feature>
<dbReference type="AlphaFoldDB" id="A0A6N4W745"/>
<dbReference type="KEGG" id="many:MANY_31370"/>
<proteinExistence type="predicted"/>
<sequence length="59" mass="6209">MNRAPAVLSPARPDVEAEVARLVAHGATETGRHSFGEAFSWVVLADPEGNVFCVTAATE</sequence>
<dbReference type="SUPFAM" id="SSF54593">
    <property type="entry name" value="Glyoxalase/Bleomycin resistance protein/Dihydroxybiphenyl dioxygenase"/>
    <property type="match status" value="1"/>
</dbReference>
<dbReference type="Gene3D" id="3.10.180.10">
    <property type="entry name" value="2,3-Dihydroxybiphenyl 1,2-Dioxygenase, domain 1"/>
    <property type="match status" value="1"/>
</dbReference>
<accession>A0A6N4W745</accession>
<dbReference type="Proteomes" id="UP000467249">
    <property type="component" value="Chromosome"/>
</dbReference>
<dbReference type="InterPro" id="IPR041581">
    <property type="entry name" value="Glyoxalase_6"/>
</dbReference>
<reference evidence="2 3" key="1">
    <citation type="journal article" date="2019" name="Emerg. Microbes Infect.">
        <title>Comprehensive subspecies identification of 175 nontuberculous mycobacteria species based on 7547 genomic profiles.</title>
        <authorList>
            <person name="Matsumoto Y."/>
            <person name="Kinjo T."/>
            <person name="Motooka D."/>
            <person name="Nabeya D."/>
            <person name="Jung N."/>
            <person name="Uechi K."/>
            <person name="Horii T."/>
            <person name="Iida T."/>
            <person name="Fujita J."/>
            <person name="Nakamura S."/>
        </authorList>
    </citation>
    <scope>NUCLEOTIDE SEQUENCE [LARGE SCALE GENOMIC DNA]</scope>
    <source>
        <strain evidence="2 3">JCM 30275</strain>
    </source>
</reference>
<dbReference type="Pfam" id="PF18029">
    <property type="entry name" value="Glyoxalase_6"/>
    <property type="match status" value="1"/>
</dbReference>
<evidence type="ECO:0000259" key="1">
    <source>
        <dbReference type="Pfam" id="PF18029"/>
    </source>
</evidence>
<dbReference type="InterPro" id="IPR029068">
    <property type="entry name" value="Glyas_Bleomycin-R_OHBP_Dase"/>
</dbReference>
<protein>
    <recommendedName>
        <fullName evidence="1">Glyoxalase-like domain-containing protein</fullName>
    </recommendedName>
</protein>